<proteinExistence type="predicted"/>
<dbReference type="SUPFAM" id="SSF48498">
    <property type="entry name" value="Tetracyclin repressor-like, C-terminal domain"/>
    <property type="match status" value="1"/>
</dbReference>
<dbReference type="Proteomes" id="UP000321157">
    <property type="component" value="Unassembled WGS sequence"/>
</dbReference>
<dbReference type="RefSeq" id="WP_170230166.1">
    <property type="nucleotide sequence ID" value="NZ_BJXX01000054.1"/>
</dbReference>
<dbReference type="InterPro" id="IPR050624">
    <property type="entry name" value="HTH-type_Tx_Regulator"/>
</dbReference>
<dbReference type="InterPro" id="IPR009057">
    <property type="entry name" value="Homeodomain-like_sf"/>
</dbReference>
<dbReference type="InterPro" id="IPR001647">
    <property type="entry name" value="HTH_TetR"/>
</dbReference>
<dbReference type="PRINTS" id="PR00455">
    <property type="entry name" value="HTHTETR"/>
</dbReference>
<dbReference type="EMBL" id="BJXX01000054">
    <property type="protein sequence ID" value="GEN33786.1"/>
    <property type="molecule type" value="Genomic_DNA"/>
</dbReference>
<dbReference type="PROSITE" id="PS50977">
    <property type="entry name" value="HTH_TETR_2"/>
    <property type="match status" value="1"/>
</dbReference>
<gene>
    <name evidence="4" type="ORF">ADA01nite_12460</name>
</gene>
<dbReference type="SUPFAM" id="SSF46689">
    <property type="entry name" value="Homeodomain-like"/>
    <property type="match status" value="1"/>
</dbReference>
<sequence length="208" mass="24713">MKQQNGLTLRKKRALETYKRLFETSLKLFAEKGYDMVSVDEIVTQAGTSKGAFYTHFKSKDQVIIEQFKQFDEYYVKNYQNYPPEWTATEKLFMLIKEQHRLCAQIVGLDTIKVVYYSLIRNNQEKKSIIDEERELYTIVHQIMEQGQKSGEFRDDISASELTRDIVRCMRGILYDWCLYDGAFDLVEEGEKFFLRMLEGLQKKKHDH</sequence>
<evidence type="ECO:0000313" key="4">
    <source>
        <dbReference type="EMBL" id="GEN33786.1"/>
    </source>
</evidence>
<evidence type="ECO:0000256" key="1">
    <source>
        <dbReference type="ARBA" id="ARBA00023125"/>
    </source>
</evidence>
<accession>A0A511V4F0</accession>
<dbReference type="GO" id="GO:0003677">
    <property type="term" value="F:DNA binding"/>
    <property type="evidence" value="ECO:0007669"/>
    <property type="project" value="UniProtKB-UniRule"/>
</dbReference>
<dbReference type="Gene3D" id="1.10.357.10">
    <property type="entry name" value="Tetracycline Repressor, domain 2"/>
    <property type="match status" value="1"/>
</dbReference>
<protein>
    <submittedName>
        <fullName evidence="4">TetR family transcriptional regulator</fullName>
    </submittedName>
</protein>
<dbReference type="PANTHER" id="PTHR43479:SF11">
    <property type="entry name" value="ACREF_ENVCD OPERON REPRESSOR-RELATED"/>
    <property type="match status" value="1"/>
</dbReference>
<feature type="domain" description="HTH tetR-type" evidence="3">
    <location>
        <begin position="15"/>
        <end position="75"/>
    </location>
</feature>
<dbReference type="InterPro" id="IPR013570">
    <property type="entry name" value="Tscrpt_reg_YsiA_C"/>
</dbReference>
<feature type="DNA-binding region" description="H-T-H motif" evidence="2">
    <location>
        <begin position="38"/>
        <end position="57"/>
    </location>
</feature>
<dbReference type="Pfam" id="PF00440">
    <property type="entry name" value="TetR_N"/>
    <property type="match status" value="1"/>
</dbReference>
<name>A0A511V4F0_9BACL</name>
<evidence type="ECO:0000259" key="3">
    <source>
        <dbReference type="PROSITE" id="PS50977"/>
    </source>
</evidence>
<comment type="caution">
    <text evidence="4">The sequence shown here is derived from an EMBL/GenBank/DDBJ whole genome shotgun (WGS) entry which is preliminary data.</text>
</comment>
<evidence type="ECO:0000313" key="5">
    <source>
        <dbReference type="Proteomes" id="UP000321157"/>
    </source>
</evidence>
<evidence type="ECO:0000256" key="2">
    <source>
        <dbReference type="PROSITE-ProRule" id="PRU00335"/>
    </source>
</evidence>
<dbReference type="InterPro" id="IPR036271">
    <property type="entry name" value="Tet_transcr_reg_TetR-rel_C_sf"/>
</dbReference>
<dbReference type="Pfam" id="PF08359">
    <property type="entry name" value="TetR_C_4"/>
    <property type="match status" value="1"/>
</dbReference>
<keyword evidence="5" id="KW-1185">Reference proteome</keyword>
<dbReference type="AlphaFoldDB" id="A0A511V4F0"/>
<organism evidence="4 5">
    <name type="scientific">Aneurinibacillus danicus</name>
    <dbReference type="NCBI Taxonomy" id="267746"/>
    <lineage>
        <taxon>Bacteria</taxon>
        <taxon>Bacillati</taxon>
        <taxon>Bacillota</taxon>
        <taxon>Bacilli</taxon>
        <taxon>Bacillales</taxon>
        <taxon>Paenibacillaceae</taxon>
        <taxon>Aneurinibacillus group</taxon>
        <taxon>Aneurinibacillus</taxon>
    </lineage>
</organism>
<keyword evidence="1 2" id="KW-0238">DNA-binding</keyword>
<reference evidence="4 5" key="1">
    <citation type="submission" date="2019-07" db="EMBL/GenBank/DDBJ databases">
        <title>Whole genome shotgun sequence of Aneurinibacillus danicus NBRC 102444.</title>
        <authorList>
            <person name="Hosoyama A."/>
            <person name="Uohara A."/>
            <person name="Ohji S."/>
            <person name="Ichikawa N."/>
        </authorList>
    </citation>
    <scope>NUCLEOTIDE SEQUENCE [LARGE SCALE GENOMIC DNA]</scope>
    <source>
        <strain evidence="4 5">NBRC 102444</strain>
    </source>
</reference>
<dbReference type="PANTHER" id="PTHR43479">
    <property type="entry name" value="ACREF/ENVCD OPERON REPRESSOR-RELATED"/>
    <property type="match status" value="1"/>
</dbReference>